<dbReference type="EMBL" id="HBNS01020503">
    <property type="protein sequence ID" value="CAE4609817.1"/>
    <property type="molecule type" value="Transcribed_RNA"/>
</dbReference>
<dbReference type="Gene3D" id="2.170.150.20">
    <property type="entry name" value="Peptide methionine sulfoxide reductase"/>
    <property type="match status" value="1"/>
</dbReference>
<dbReference type="PANTHER" id="PTHR10173">
    <property type="entry name" value="METHIONINE SULFOXIDE REDUCTASE"/>
    <property type="match status" value="1"/>
</dbReference>
<dbReference type="PROSITE" id="PS51790">
    <property type="entry name" value="MSRB"/>
    <property type="match status" value="1"/>
</dbReference>
<feature type="signal peptide" evidence="4">
    <location>
        <begin position="1"/>
        <end position="34"/>
    </location>
</feature>
<evidence type="ECO:0000256" key="3">
    <source>
        <dbReference type="SAM" id="MobiDB-lite"/>
    </source>
</evidence>
<name>A0A7S4V605_9STRA</name>
<accession>A0A7S4V605</accession>
<keyword evidence="2" id="KW-0560">Oxidoreductase</keyword>
<feature type="domain" description="MsrB" evidence="5">
    <location>
        <begin position="112"/>
        <end position="242"/>
    </location>
</feature>
<proteinExistence type="inferred from homology"/>
<evidence type="ECO:0000256" key="1">
    <source>
        <dbReference type="ARBA" id="ARBA00007174"/>
    </source>
</evidence>
<evidence type="ECO:0000259" key="5">
    <source>
        <dbReference type="PROSITE" id="PS51790"/>
    </source>
</evidence>
<comment type="similarity">
    <text evidence="1">Belongs to the MsrB Met sulfoxide reductase family.</text>
</comment>
<dbReference type="SUPFAM" id="SSF51316">
    <property type="entry name" value="Mss4-like"/>
    <property type="match status" value="1"/>
</dbReference>
<dbReference type="GO" id="GO:0030091">
    <property type="term" value="P:protein repair"/>
    <property type="evidence" value="ECO:0007669"/>
    <property type="project" value="InterPro"/>
</dbReference>
<sequence length="281" mass="30031">MRKTTTMMMNRLLTTATTLSALLLLQITTIPSSSLVHSFTSWTNTNAVSIQTRRYSKNNNDDDDDTNNPRRRQLLQSTLSFGTLLTTTVNPSAAYASSSKSRTEGYAVQRTEREWAYILSGPQYNILRMGGTERPNSSILESEDRDGTFVCAGCNTPLFSSAEKFHSGTGWPSFAMGIDNNVQVEKVNPVQASIAGAELRCATCGGHLGDVFQDGFLFVGTPAAKSGKRYCIDGAALVFKPSGGGEDVFGDVPPPRTSGGGGGGGDLPGFLQPPKIVPRSS</sequence>
<dbReference type="GO" id="GO:0005737">
    <property type="term" value="C:cytoplasm"/>
    <property type="evidence" value="ECO:0007669"/>
    <property type="project" value="TreeGrafter"/>
</dbReference>
<dbReference type="PANTHER" id="PTHR10173:SF57">
    <property type="entry name" value="PEPTIDE-METHIONINE (R)-S-OXIDE REDUCTASE"/>
    <property type="match status" value="1"/>
</dbReference>
<gene>
    <name evidence="6" type="ORF">DBRI00130_LOCUS16251</name>
</gene>
<keyword evidence="4" id="KW-0732">Signal</keyword>
<dbReference type="GO" id="GO:0006979">
    <property type="term" value="P:response to oxidative stress"/>
    <property type="evidence" value="ECO:0007669"/>
    <property type="project" value="InterPro"/>
</dbReference>
<organism evidence="6">
    <name type="scientific">Ditylum brightwellii</name>
    <dbReference type="NCBI Taxonomy" id="49249"/>
    <lineage>
        <taxon>Eukaryota</taxon>
        <taxon>Sar</taxon>
        <taxon>Stramenopiles</taxon>
        <taxon>Ochrophyta</taxon>
        <taxon>Bacillariophyta</taxon>
        <taxon>Mediophyceae</taxon>
        <taxon>Lithodesmiophycidae</taxon>
        <taxon>Lithodesmiales</taxon>
        <taxon>Lithodesmiaceae</taxon>
        <taxon>Ditylum</taxon>
    </lineage>
</organism>
<dbReference type="GO" id="GO:0033743">
    <property type="term" value="F:peptide-methionine (R)-S-oxide reductase activity"/>
    <property type="evidence" value="ECO:0007669"/>
    <property type="project" value="InterPro"/>
</dbReference>
<dbReference type="AlphaFoldDB" id="A0A7S4V605"/>
<dbReference type="InterPro" id="IPR002579">
    <property type="entry name" value="Met_Sox_Rdtase_MsrB_dom"/>
</dbReference>
<dbReference type="Pfam" id="PF01641">
    <property type="entry name" value="SelR"/>
    <property type="match status" value="1"/>
</dbReference>
<dbReference type="InterPro" id="IPR011057">
    <property type="entry name" value="Mss4-like_sf"/>
</dbReference>
<evidence type="ECO:0000256" key="2">
    <source>
        <dbReference type="ARBA" id="ARBA00023002"/>
    </source>
</evidence>
<protein>
    <recommendedName>
        <fullName evidence="5">MsrB domain-containing protein</fullName>
    </recommendedName>
</protein>
<feature type="chain" id="PRO_5031560617" description="MsrB domain-containing protein" evidence="4">
    <location>
        <begin position="35"/>
        <end position="281"/>
    </location>
</feature>
<dbReference type="InterPro" id="IPR028427">
    <property type="entry name" value="Met_Sox_Rdtase_MsrB"/>
</dbReference>
<feature type="region of interest" description="Disordered" evidence="3">
    <location>
        <begin position="247"/>
        <end position="281"/>
    </location>
</feature>
<feature type="compositionally biased region" description="Gly residues" evidence="3">
    <location>
        <begin position="258"/>
        <end position="267"/>
    </location>
</feature>
<evidence type="ECO:0000256" key="4">
    <source>
        <dbReference type="SAM" id="SignalP"/>
    </source>
</evidence>
<evidence type="ECO:0000313" key="6">
    <source>
        <dbReference type="EMBL" id="CAE4609817.1"/>
    </source>
</evidence>
<reference evidence="6" key="1">
    <citation type="submission" date="2021-01" db="EMBL/GenBank/DDBJ databases">
        <authorList>
            <person name="Corre E."/>
            <person name="Pelletier E."/>
            <person name="Niang G."/>
            <person name="Scheremetjew M."/>
            <person name="Finn R."/>
            <person name="Kale V."/>
            <person name="Holt S."/>
            <person name="Cochrane G."/>
            <person name="Meng A."/>
            <person name="Brown T."/>
            <person name="Cohen L."/>
        </authorList>
    </citation>
    <scope>NUCLEOTIDE SEQUENCE</scope>
    <source>
        <strain evidence="6">GSO104</strain>
    </source>
</reference>